<gene>
    <name evidence="2" type="ORF">EZS28_050214</name>
</gene>
<evidence type="ECO:0000313" key="3">
    <source>
        <dbReference type="Proteomes" id="UP000324800"/>
    </source>
</evidence>
<name>A0A5J4T7M9_9EUKA</name>
<feature type="non-terminal residue" evidence="2">
    <location>
        <position position="68"/>
    </location>
</feature>
<sequence length="68" mass="7370">MSGQSRTPNIREMVTGMGLAYMGRKTTAFYACIGEFLIRILIGLSLDSLVIALKDNKLGFVDITGKDG</sequence>
<dbReference type="Proteomes" id="UP000324800">
    <property type="component" value="Unassembled WGS sequence"/>
</dbReference>
<organism evidence="2 3">
    <name type="scientific">Streblomastix strix</name>
    <dbReference type="NCBI Taxonomy" id="222440"/>
    <lineage>
        <taxon>Eukaryota</taxon>
        <taxon>Metamonada</taxon>
        <taxon>Preaxostyla</taxon>
        <taxon>Oxymonadida</taxon>
        <taxon>Streblomastigidae</taxon>
        <taxon>Streblomastix</taxon>
    </lineage>
</organism>
<dbReference type="EMBL" id="SNRW01036626">
    <property type="protein sequence ID" value="KAA6354259.1"/>
    <property type="molecule type" value="Genomic_DNA"/>
</dbReference>
<evidence type="ECO:0000256" key="1">
    <source>
        <dbReference type="SAM" id="Phobius"/>
    </source>
</evidence>
<dbReference type="AlphaFoldDB" id="A0A5J4T7M9"/>
<comment type="caution">
    <text evidence="2">The sequence shown here is derived from an EMBL/GenBank/DDBJ whole genome shotgun (WGS) entry which is preliminary data.</text>
</comment>
<keyword evidence="1" id="KW-0472">Membrane</keyword>
<proteinExistence type="predicted"/>
<evidence type="ECO:0000313" key="2">
    <source>
        <dbReference type="EMBL" id="KAA6354259.1"/>
    </source>
</evidence>
<protein>
    <submittedName>
        <fullName evidence="2">Uncharacterized protein</fullName>
    </submittedName>
</protein>
<accession>A0A5J4T7M9</accession>
<reference evidence="2 3" key="1">
    <citation type="submission" date="2019-03" db="EMBL/GenBank/DDBJ databases">
        <title>Single cell metagenomics reveals metabolic interactions within the superorganism composed of flagellate Streblomastix strix and complex community of Bacteroidetes bacteria on its surface.</title>
        <authorList>
            <person name="Treitli S.C."/>
            <person name="Kolisko M."/>
            <person name="Husnik F."/>
            <person name="Keeling P."/>
            <person name="Hampl V."/>
        </authorList>
    </citation>
    <scope>NUCLEOTIDE SEQUENCE [LARGE SCALE GENOMIC DNA]</scope>
    <source>
        <strain evidence="2">ST1C</strain>
    </source>
</reference>
<feature type="transmembrane region" description="Helical" evidence="1">
    <location>
        <begin position="28"/>
        <end position="53"/>
    </location>
</feature>
<keyword evidence="1" id="KW-0812">Transmembrane</keyword>
<keyword evidence="1" id="KW-1133">Transmembrane helix</keyword>